<dbReference type="Gene3D" id="4.10.410.40">
    <property type="match status" value="1"/>
</dbReference>
<protein>
    <submittedName>
        <fullName evidence="1">Gp11</fullName>
    </submittedName>
</protein>
<evidence type="ECO:0000313" key="2">
    <source>
        <dbReference type="Proteomes" id="UP000494330"/>
    </source>
</evidence>
<sequence>MCVWPAECGPFSFEGHMAEKSKRTKAQGTKVEVSKTISTDIDDVALVFVDLDTTGKTFQWQGGQSSEIDATTLASEEKEFELGLPDPGEFSVDGNFSSTDEGQGILRAARSTGEKRVFRATFVDGSKFLFVGMVRQYTWSAGVDGLVAATFSVRVSGAPKLIPPPAHPAG</sequence>
<accession>A0A6J5DBL2</accession>
<dbReference type="InterPro" id="IPR032495">
    <property type="entry name" value="Phage_TTP_11"/>
</dbReference>
<keyword evidence="2" id="KW-1185">Reference proteome</keyword>
<dbReference type="Proteomes" id="UP000494330">
    <property type="component" value="Unassembled WGS sequence"/>
</dbReference>
<evidence type="ECO:0000313" key="1">
    <source>
        <dbReference type="EMBL" id="VWB10176.1"/>
    </source>
</evidence>
<dbReference type="Pfam" id="PF16460">
    <property type="entry name" value="Phage_TTP_11"/>
    <property type="match status" value="1"/>
</dbReference>
<gene>
    <name evidence="1" type="ORF">BPA30113_00174</name>
</gene>
<name>A0A6J5DBL2_9BURK</name>
<dbReference type="AlphaFoldDB" id="A0A6J5DBL2"/>
<reference evidence="1 2" key="1">
    <citation type="submission" date="2019-09" db="EMBL/GenBank/DDBJ databases">
        <authorList>
            <person name="Depoorter E."/>
        </authorList>
    </citation>
    <scope>NUCLEOTIDE SEQUENCE [LARGE SCALE GENOMIC DNA]</scope>
    <source>
        <strain evidence="1">LMG 30113</strain>
    </source>
</reference>
<organism evidence="1 2">
    <name type="scientific">Burkholderia paludis</name>
    <dbReference type="NCBI Taxonomy" id="1506587"/>
    <lineage>
        <taxon>Bacteria</taxon>
        <taxon>Pseudomonadati</taxon>
        <taxon>Pseudomonadota</taxon>
        <taxon>Betaproteobacteria</taxon>
        <taxon>Burkholderiales</taxon>
        <taxon>Burkholderiaceae</taxon>
        <taxon>Burkholderia</taxon>
        <taxon>Burkholderia cepacia complex</taxon>
    </lineage>
</organism>
<dbReference type="EMBL" id="CABVQD010000001">
    <property type="protein sequence ID" value="VWB10176.1"/>
    <property type="molecule type" value="Genomic_DNA"/>
</dbReference>
<proteinExistence type="predicted"/>